<comment type="subunit">
    <text evidence="7">Interacts with G-actin; ADP-actin form.</text>
</comment>
<dbReference type="Gene3D" id="3.40.20.10">
    <property type="entry name" value="Severin"/>
    <property type="match status" value="2"/>
</dbReference>
<evidence type="ECO:0000256" key="5">
    <source>
        <dbReference type="ARBA" id="ARBA00023203"/>
    </source>
</evidence>
<dbReference type="GO" id="GO:0030042">
    <property type="term" value="P:actin filament depolymerization"/>
    <property type="evidence" value="ECO:0007669"/>
    <property type="project" value="TreeGrafter"/>
</dbReference>
<dbReference type="PANTHER" id="PTHR13759">
    <property type="entry name" value="TWINFILIN"/>
    <property type="match status" value="1"/>
</dbReference>
<evidence type="ECO:0000313" key="10">
    <source>
        <dbReference type="EMBL" id="KAJ1929884.1"/>
    </source>
</evidence>
<evidence type="ECO:0000256" key="3">
    <source>
        <dbReference type="ARBA" id="ARBA00022490"/>
    </source>
</evidence>
<accession>A0A9W8AF80</accession>
<evidence type="ECO:0000256" key="7">
    <source>
        <dbReference type="ARBA" id="ARBA00038532"/>
    </source>
</evidence>
<dbReference type="InterPro" id="IPR029006">
    <property type="entry name" value="ADF-H/Gelsolin-like_dom_sf"/>
</dbReference>
<dbReference type="Proteomes" id="UP001150569">
    <property type="component" value="Unassembled WGS sequence"/>
</dbReference>
<reference evidence="10" key="1">
    <citation type="submission" date="2022-07" db="EMBL/GenBank/DDBJ databases">
        <title>Phylogenomic reconstructions and comparative analyses of Kickxellomycotina fungi.</title>
        <authorList>
            <person name="Reynolds N.K."/>
            <person name="Stajich J.E."/>
            <person name="Barry K."/>
            <person name="Grigoriev I.V."/>
            <person name="Crous P."/>
            <person name="Smith M.E."/>
        </authorList>
    </citation>
    <scope>NUCLEOTIDE SEQUENCE</scope>
    <source>
        <strain evidence="10">RSA 861</strain>
    </source>
</reference>
<evidence type="ECO:0000256" key="6">
    <source>
        <dbReference type="ARBA" id="ARBA00023212"/>
    </source>
</evidence>
<evidence type="ECO:0000256" key="1">
    <source>
        <dbReference type="ARBA" id="ARBA00004245"/>
    </source>
</evidence>
<dbReference type="GO" id="GO:0005737">
    <property type="term" value="C:cytoplasm"/>
    <property type="evidence" value="ECO:0007669"/>
    <property type="project" value="TreeGrafter"/>
</dbReference>
<dbReference type="EMBL" id="JANBPT010000021">
    <property type="protein sequence ID" value="KAJ1929884.1"/>
    <property type="molecule type" value="Genomic_DNA"/>
</dbReference>
<dbReference type="OrthoDB" id="10006997at2759"/>
<evidence type="ECO:0000256" key="4">
    <source>
        <dbReference type="ARBA" id="ARBA00022737"/>
    </source>
</evidence>
<sequence>MSHQSGIEVTPELTERFATCVSPDCTVRYILVRIVDNALHASEVVASRTDQDADFSLLSDQLVSCDPSYILYRLDDEGGDRWLFISYIPDHGKVRDKMVYAATQSTLLKQLGSNRFVHVVAVRDPKDIQFSTLQAFLDCHDVRLEGTLGADTPPDEGALPLSEREREQRRIQAEQATDPSATVAPSMAGRAHVVGAKLPLSPAAEAAIRTLLPLEAPSPNTVVLRLDTTTETLHLDDDLCGGEKAALFDSASILGDQLPDTDPRFVVYKFRPAANSEDTPTSVYPVFVYVCPINSSVRTRMMYSTFRRALVNAIINTYEVPLAKRLEIDDPRDLTDTYLEAELAPQIAAAVTSKPGHGDGGTPLVSPAPVSANPPLPALGTKFKRPVAPGRQRTAPRSAEK</sequence>
<dbReference type="CDD" id="cd11285">
    <property type="entry name" value="ADF_Twf-N_like"/>
    <property type="match status" value="1"/>
</dbReference>
<dbReference type="GO" id="GO:0005884">
    <property type="term" value="C:actin filament"/>
    <property type="evidence" value="ECO:0007669"/>
    <property type="project" value="TreeGrafter"/>
</dbReference>
<proteinExistence type="inferred from homology"/>
<dbReference type="InterPro" id="IPR002108">
    <property type="entry name" value="ADF-H"/>
</dbReference>
<keyword evidence="4" id="KW-0677">Repeat</keyword>
<dbReference type="Pfam" id="PF00241">
    <property type="entry name" value="Cofilin_ADF"/>
    <property type="match status" value="2"/>
</dbReference>
<feature type="domain" description="ADF-H" evidence="9">
    <location>
        <begin position="195"/>
        <end position="344"/>
    </location>
</feature>
<comment type="caution">
    <text evidence="10">The sequence shown here is derived from an EMBL/GenBank/DDBJ whole genome shotgun (WGS) entry which is preliminary data.</text>
</comment>
<feature type="domain" description="ADF-H" evidence="9">
    <location>
        <begin position="6"/>
        <end position="138"/>
    </location>
</feature>
<name>A0A9W8AF80_9FUNG</name>
<dbReference type="AlphaFoldDB" id="A0A9W8AF80"/>
<dbReference type="InterPro" id="IPR028458">
    <property type="entry name" value="Twinfilin"/>
</dbReference>
<dbReference type="PROSITE" id="PS51263">
    <property type="entry name" value="ADF_H"/>
    <property type="match status" value="2"/>
</dbReference>
<dbReference type="SUPFAM" id="SSF55753">
    <property type="entry name" value="Actin depolymerizing proteins"/>
    <property type="match status" value="2"/>
</dbReference>
<organism evidence="10 11">
    <name type="scientific">Tieghemiomyces parasiticus</name>
    <dbReference type="NCBI Taxonomy" id="78921"/>
    <lineage>
        <taxon>Eukaryota</taxon>
        <taxon>Fungi</taxon>
        <taxon>Fungi incertae sedis</taxon>
        <taxon>Zoopagomycota</taxon>
        <taxon>Kickxellomycotina</taxon>
        <taxon>Dimargaritomycetes</taxon>
        <taxon>Dimargaritales</taxon>
        <taxon>Dimargaritaceae</taxon>
        <taxon>Tieghemiomyces</taxon>
    </lineage>
</organism>
<keyword evidence="3" id="KW-0963">Cytoplasm</keyword>
<dbReference type="SMART" id="SM00102">
    <property type="entry name" value="ADF"/>
    <property type="match status" value="2"/>
</dbReference>
<dbReference type="GO" id="GO:0051015">
    <property type="term" value="F:actin filament binding"/>
    <property type="evidence" value="ECO:0007669"/>
    <property type="project" value="TreeGrafter"/>
</dbReference>
<dbReference type="GO" id="GO:0003785">
    <property type="term" value="F:actin monomer binding"/>
    <property type="evidence" value="ECO:0007669"/>
    <property type="project" value="TreeGrafter"/>
</dbReference>
<feature type="region of interest" description="Disordered" evidence="8">
    <location>
        <begin position="147"/>
        <end position="182"/>
    </location>
</feature>
<evidence type="ECO:0000256" key="2">
    <source>
        <dbReference type="ARBA" id="ARBA00009557"/>
    </source>
</evidence>
<dbReference type="GO" id="GO:0051016">
    <property type="term" value="P:barbed-end actin filament capping"/>
    <property type="evidence" value="ECO:0007669"/>
    <property type="project" value="TreeGrafter"/>
</dbReference>
<dbReference type="PANTHER" id="PTHR13759:SF1">
    <property type="entry name" value="TWINFILIN"/>
    <property type="match status" value="1"/>
</dbReference>
<keyword evidence="5" id="KW-0009">Actin-binding</keyword>
<evidence type="ECO:0000256" key="8">
    <source>
        <dbReference type="SAM" id="MobiDB-lite"/>
    </source>
</evidence>
<feature type="region of interest" description="Disordered" evidence="8">
    <location>
        <begin position="352"/>
        <end position="401"/>
    </location>
</feature>
<gene>
    <name evidence="10" type="primary">TWF1_1</name>
    <name evidence="10" type="ORF">IWQ60_000765</name>
</gene>
<keyword evidence="11" id="KW-1185">Reference proteome</keyword>
<feature type="compositionally biased region" description="Basic and acidic residues" evidence="8">
    <location>
        <begin position="162"/>
        <end position="172"/>
    </location>
</feature>
<protein>
    <submittedName>
        <fullName evidence="10">Twinfilin-1</fullName>
    </submittedName>
</protein>
<keyword evidence="6" id="KW-0206">Cytoskeleton</keyword>
<evidence type="ECO:0000259" key="9">
    <source>
        <dbReference type="PROSITE" id="PS51263"/>
    </source>
</evidence>
<comment type="subcellular location">
    <subcellularLocation>
        <location evidence="1">Cytoplasm</location>
        <location evidence="1">Cytoskeleton</location>
    </subcellularLocation>
</comment>
<evidence type="ECO:0000313" key="11">
    <source>
        <dbReference type="Proteomes" id="UP001150569"/>
    </source>
</evidence>
<comment type="similarity">
    <text evidence="2">Belongs to the actin-binding proteins ADF family. Twinfilin subfamily.</text>
</comment>